<dbReference type="HOGENOM" id="CLU_046417_1_0_0"/>
<name>E8X4S7_GRATM</name>
<keyword evidence="2" id="KW-1185">Reference proteome</keyword>
<dbReference type="PANTHER" id="PTHR36195:SF4">
    <property type="entry name" value="DOMAIN PROTEIN, PUTATIVE (AFU_ORTHOLOGUE AFUA_5G01990)-RELATED"/>
    <property type="match status" value="1"/>
</dbReference>
<dbReference type="STRING" id="1198114.AciX9_3562"/>
<dbReference type="GO" id="GO:0020037">
    <property type="term" value="F:heme binding"/>
    <property type="evidence" value="ECO:0007669"/>
    <property type="project" value="InterPro"/>
</dbReference>
<dbReference type="RefSeq" id="WP_013581877.1">
    <property type="nucleotide sequence ID" value="NC_015064.1"/>
</dbReference>
<dbReference type="SUPFAM" id="SSF56634">
    <property type="entry name" value="Heme-dependent catalase-like"/>
    <property type="match status" value="1"/>
</dbReference>
<evidence type="ECO:0000313" key="1">
    <source>
        <dbReference type="EMBL" id="ADW70566.1"/>
    </source>
</evidence>
<sequence>MSGFVRYSDSVEVLQPGEEQTFDEITATLLDISKKVGERQRHTVRSVHAKSHALLKAEVTVLDGLPEQLRQGLFAKPGSYGAIMRFSTNPGDILSDHISTPRGLAIKIVGVEGEMVPSHAGEVTQDLVMVNGKAFAAPNAAGFLKGLKTLDAHANDSEALKQTVSSVAQVAESALETVGGKSPTLLGFGHPPTNPLGETFSTVVPLRYGDYFGKIELVPVSKNLVDLCGKHLENAREWNALKDSNVKFFAHETSIWELRVQLCTDLDKMPVEKADVPWDETLSPYVTVAQVTVKAQEAYSDARRVYVDEELSFNPWHCLAAHRPLGNVMRARFKAYKASTKFRHAAEGRVMVEPKSIEELPG</sequence>
<dbReference type="PaxDb" id="1198114-AciX9_3562"/>
<dbReference type="CDD" id="cd08152">
    <property type="entry name" value="y4iL_like"/>
    <property type="match status" value="1"/>
</dbReference>
<proteinExistence type="predicted"/>
<protein>
    <recommendedName>
        <fullName evidence="3">Catalase</fullName>
    </recommendedName>
</protein>
<dbReference type="EMBL" id="CP002480">
    <property type="protein sequence ID" value="ADW70566.1"/>
    <property type="molecule type" value="Genomic_DNA"/>
</dbReference>
<reference evidence="2" key="1">
    <citation type="submission" date="2011-01" db="EMBL/GenBank/DDBJ databases">
        <title>Complete sequence of chromosome of Acidobacterium sp. MP5ACTX9.</title>
        <authorList>
            <consortium name="US DOE Joint Genome Institute"/>
            <person name="Lucas S."/>
            <person name="Copeland A."/>
            <person name="Lapidus A."/>
            <person name="Cheng J.-F."/>
            <person name="Goodwin L."/>
            <person name="Pitluck S."/>
            <person name="Teshima H."/>
            <person name="Detter J.C."/>
            <person name="Han C."/>
            <person name="Tapia R."/>
            <person name="Land M."/>
            <person name="Hauser L."/>
            <person name="Kyrpides N."/>
            <person name="Ivanova N."/>
            <person name="Ovchinnikova G."/>
            <person name="Pagani I."/>
            <person name="Rawat S.R."/>
            <person name="Mannisto M."/>
            <person name="Haggblom M.M."/>
            <person name="Woyke T."/>
        </authorList>
    </citation>
    <scope>NUCLEOTIDE SEQUENCE [LARGE SCALE GENOMIC DNA]</scope>
    <source>
        <strain evidence="2">MP5ACTX9</strain>
    </source>
</reference>
<dbReference type="eggNOG" id="COG0753">
    <property type="taxonomic scope" value="Bacteria"/>
</dbReference>
<organism evidence="2">
    <name type="scientific">Granulicella tundricola (strain ATCC BAA-1859 / DSM 23138 / MP5ACTX9)</name>
    <dbReference type="NCBI Taxonomy" id="1198114"/>
    <lineage>
        <taxon>Bacteria</taxon>
        <taxon>Pseudomonadati</taxon>
        <taxon>Acidobacteriota</taxon>
        <taxon>Terriglobia</taxon>
        <taxon>Terriglobales</taxon>
        <taxon>Acidobacteriaceae</taxon>
        <taxon>Granulicella</taxon>
    </lineage>
</organism>
<dbReference type="PANTHER" id="PTHR36195">
    <property type="entry name" value="DOMAIN PROTEIN, PUTATIVE (AFU_ORTHOLOGUE AFUA_5G01990)-RELATED-RELATED"/>
    <property type="match status" value="1"/>
</dbReference>
<dbReference type="KEGG" id="acm:AciX9_3562"/>
<dbReference type="OrthoDB" id="336698at2"/>
<accession>E8X4S7</accession>
<gene>
    <name evidence="1" type="ordered locus">AciX9_3562</name>
</gene>
<dbReference type="Gene3D" id="2.40.180.10">
    <property type="entry name" value="Catalase core domain"/>
    <property type="match status" value="1"/>
</dbReference>
<evidence type="ECO:0008006" key="3">
    <source>
        <dbReference type="Google" id="ProtNLM"/>
    </source>
</evidence>
<dbReference type="InterPro" id="IPR020835">
    <property type="entry name" value="Catalase_sf"/>
</dbReference>
<evidence type="ECO:0000313" key="2">
    <source>
        <dbReference type="Proteomes" id="UP000000343"/>
    </source>
</evidence>
<dbReference type="Proteomes" id="UP000000343">
    <property type="component" value="Chromosome"/>
</dbReference>
<dbReference type="AlphaFoldDB" id="E8X4S7"/>